<protein>
    <submittedName>
        <fullName evidence="1">Uncharacterized protein</fullName>
    </submittedName>
</protein>
<comment type="caution">
    <text evidence="1">The sequence shown here is derived from an EMBL/GenBank/DDBJ whole genome shotgun (WGS) entry which is preliminary data.</text>
</comment>
<name>A0A644WNN1_9ZZZZ</name>
<dbReference type="AlphaFoldDB" id="A0A644WNN1"/>
<reference evidence="1" key="1">
    <citation type="submission" date="2019-08" db="EMBL/GenBank/DDBJ databases">
        <authorList>
            <person name="Kucharzyk K."/>
            <person name="Murdoch R.W."/>
            <person name="Higgins S."/>
            <person name="Loffler F."/>
        </authorList>
    </citation>
    <scope>NUCLEOTIDE SEQUENCE</scope>
</reference>
<dbReference type="EMBL" id="VSSQ01000985">
    <property type="protein sequence ID" value="MPM03834.1"/>
    <property type="molecule type" value="Genomic_DNA"/>
</dbReference>
<accession>A0A644WNN1</accession>
<sequence length="203" mass="21398">MVDASGAQAASDCRATAGGAAAGGVGVNAPVEVAHYAQLTLKQDALVLFIRLADDRQRVYEHMAESFLPLGAEIHQFIDGILGKSEVGQLTVLLWECHLDAVSQAVEIEQVGSPDSRTSRLVAVAGTDAALGGADLHFLGLRTLLGSIEGPVIGHDQMGAYIDEQVVHLHAFLCNGIQFLGHGFEVDHGSRSNDVHRLGVENA</sequence>
<organism evidence="1">
    <name type="scientific">bioreactor metagenome</name>
    <dbReference type="NCBI Taxonomy" id="1076179"/>
    <lineage>
        <taxon>unclassified sequences</taxon>
        <taxon>metagenomes</taxon>
        <taxon>ecological metagenomes</taxon>
    </lineage>
</organism>
<proteinExistence type="predicted"/>
<gene>
    <name evidence="1" type="ORF">SDC9_50101</name>
</gene>
<evidence type="ECO:0000313" key="1">
    <source>
        <dbReference type="EMBL" id="MPM03834.1"/>
    </source>
</evidence>